<keyword evidence="3" id="KW-1185">Reference proteome</keyword>
<dbReference type="VEuPathDB" id="TrichDB:TRFO_09385"/>
<feature type="compositionally biased region" description="Basic and acidic residues" evidence="1">
    <location>
        <begin position="122"/>
        <end position="132"/>
    </location>
</feature>
<gene>
    <name evidence="2" type="ORF">TRFO_09385</name>
</gene>
<dbReference type="RefSeq" id="XP_068350796.1">
    <property type="nucleotide sequence ID" value="XM_068494842.1"/>
</dbReference>
<accession>A0A1J4JJF1</accession>
<evidence type="ECO:0000313" key="2">
    <source>
        <dbReference type="EMBL" id="OHS97659.1"/>
    </source>
</evidence>
<dbReference type="CDD" id="cd00084">
    <property type="entry name" value="HMG-box_SF"/>
    <property type="match status" value="1"/>
</dbReference>
<dbReference type="InterPro" id="IPR036910">
    <property type="entry name" value="HMG_box_dom_sf"/>
</dbReference>
<dbReference type="Proteomes" id="UP000179807">
    <property type="component" value="Unassembled WGS sequence"/>
</dbReference>
<feature type="region of interest" description="Disordered" evidence="1">
    <location>
        <begin position="89"/>
        <end position="174"/>
    </location>
</feature>
<organism evidence="2 3">
    <name type="scientific">Tritrichomonas foetus</name>
    <dbReference type="NCBI Taxonomy" id="1144522"/>
    <lineage>
        <taxon>Eukaryota</taxon>
        <taxon>Metamonada</taxon>
        <taxon>Parabasalia</taxon>
        <taxon>Tritrichomonadida</taxon>
        <taxon>Tritrichomonadidae</taxon>
        <taxon>Tritrichomonas</taxon>
    </lineage>
</organism>
<sequence length="174" mass="19702">MELSGAVHKLTPFQLFTIEARQREHVFFQSLSPIEIQKRIAYQWSVMNQSERRSYYNRCGVAIDKEIQMKLKRLPPEPKNANLIHHQITTASSPDLTQNSDDYSEGLSVSHRAAPSSFAGNSRRDDSNDKDFAATVRRSGKRTRGGRKSHTTVSAAAETTTRSPRRSRGGKRRT</sequence>
<feature type="compositionally biased region" description="Polar residues" evidence="1">
    <location>
        <begin position="89"/>
        <end position="101"/>
    </location>
</feature>
<dbReference type="GeneID" id="94829546"/>
<dbReference type="EMBL" id="MLAK01001104">
    <property type="protein sequence ID" value="OHS97659.1"/>
    <property type="molecule type" value="Genomic_DNA"/>
</dbReference>
<reference evidence="2" key="1">
    <citation type="submission" date="2016-10" db="EMBL/GenBank/DDBJ databases">
        <authorList>
            <person name="Benchimol M."/>
            <person name="Almeida L.G."/>
            <person name="Vasconcelos A.T."/>
            <person name="Perreira-Neves A."/>
            <person name="Rosa I.A."/>
            <person name="Tasca T."/>
            <person name="Bogo M.R."/>
            <person name="de Souza W."/>
        </authorList>
    </citation>
    <scope>NUCLEOTIDE SEQUENCE [LARGE SCALE GENOMIC DNA]</scope>
    <source>
        <strain evidence="2">K</strain>
    </source>
</reference>
<proteinExistence type="predicted"/>
<dbReference type="SUPFAM" id="SSF47095">
    <property type="entry name" value="HMG-box"/>
    <property type="match status" value="1"/>
</dbReference>
<feature type="compositionally biased region" description="Basic residues" evidence="1">
    <location>
        <begin position="163"/>
        <end position="174"/>
    </location>
</feature>
<name>A0A1J4JJF1_9EUKA</name>
<evidence type="ECO:0000313" key="3">
    <source>
        <dbReference type="Proteomes" id="UP000179807"/>
    </source>
</evidence>
<protein>
    <submittedName>
        <fullName evidence="2">Uncharacterized protein</fullName>
    </submittedName>
</protein>
<comment type="caution">
    <text evidence="2">The sequence shown here is derived from an EMBL/GenBank/DDBJ whole genome shotgun (WGS) entry which is preliminary data.</text>
</comment>
<dbReference type="AlphaFoldDB" id="A0A1J4JJF1"/>
<evidence type="ECO:0000256" key="1">
    <source>
        <dbReference type="SAM" id="MobiDB-lite"/>
    </source>
</evidence>
<feature type="compositionally biased region" description="Basic residues" evidence="1">
    <location>
        <begin position="138"/>
        <end position="150"/>
    </location>
</feature>